<dbReference type="RefSeq" id="WP_123134256.1">
    <property type="nucleotide sequence ID" value="NZ_RJJE01000017.1"/>
</dbReference>
<evidence type="ECO:0000256" key="1">
    <source>
        <dbReference type="ARBA" id="ARBA00023125"/>
    </source>
</evidence>
<dbReference type="PRINTS" id="PR00455">
    <property type="entry name" value="HTHTETR"/>
</dbReference>
<evidence type="ECO:0000313" key="5">
    <source>
        <dbReference type="Proteomes" id="UP000271010"/>
    </source>
</evidence>
<dbReference type="PANTHER" id="PTHR43479">
    <property type="entry name" value="ACREF/ENVCD OPERON REPRESSOR-RELATED"/>
    <property type="match status" value="1"/>
</dbReference>
<feature type="domain" description="HTH tetR-type" evidence="3">
    <location>
        <begin position="7"/>
        <end position="67"/>
    </location>
</feature>
<protein>
    <submittedName>
        <fullName evidence="4">TetR/AcrR family transcriptional regulator</fullName>
    </submittedName>
</protein>
<dbReference type="GO" id="GO:0003677">
    <property type="term" value="F:DNA binding"/>
    <property type="evidence" value="ECO:0007669"/>
    <property type="project" value="UniProtKB-UniRule"/>
</dbReference>
<keyword evidence="1 2" id="KW-0238">DNA-binding</keyword>
<reference evidence="4 5" key="1">
    <citation type="submission" date="2018-11" db="EMBL/GenBank/DDBJ databases">
        <title>Rufibacter latericius sp. nov., isolated from water in Baiyang Lake.</title>
        <authorList>
            <person name="Yang Y."/>
        </authorList>
    </citation>
    <scope>NUCLEOTIDE SEQUENCE [LARGE SCALE GENOMIC DNA]</scope>
    <source>
        <strain evidence="4 5">MCC P1</strain>
    </source>
</reference>
<evidence type="ECO:0000259" key="3">
    <source>
        <dbReference type="PROSITE" id="PS50977"/>
    </source>
</evidence>
<dbReference type="PANTHER" id="PTHR43479:SF11">
    <property type="entry name" value="ACREF_ENVCD OPERON REPRESSOR-RELATED"/>
    <property type="match status" value="1"/>
</dbReference>
<dbReference type="OrthoDB" id="9814200at2"/>
<feature type="DNA-binding region" description="H-T-H motif" evidence="2">
    <location>
        <begin position="30"/>
        <end position="49"/>
    </location>
</feature>
<comment type="caution">
    <text evidence="4">The sequence shown here is derived from an EMBL/GenBank/DDBJ whole genome shotgun (WGS) entry which is preliminary data.</text>
</comment>
<dbReference type="AlphaFoldDB" id="A0A3M9MQM0"/>
<proteinExistence type="predicted"/>
<keyword evidence="5" id="KW-1185">Reference proteome</keyword>
<gene>
    <name evidence="4" type="ORF">EFA69_16930</name>
</gene>
<dbReference type="PROSITE" id="PS50977">
    <property type="entry name" value="HTH_TETR_2"/>
    <property type="match status" value="1"/>
</dbReference>
<dbReference type="SUPFAM" id="SSF48498">
    <property type="entry name" value="Tetracyclin repressor-like, C-terminal domain"/>
    <property type="match status" value="1"/>
</dbReference>
<dbReference type="InterPro" id="IPR050624">
    <property type="entry name" value="HTH-type_Tx_Regulator"/>
</dbReference>
<name>A0A3M9MQM0_9BACT</name>
<dbReference type="InterPro" id="IPR041490">
    <property type="entry name" value="KstR2_TetR_C"/>
</dbReference>
<dbReference type="SUPFAM" id="SSF46689">
    <property type="entry name" value="Homeodomain-like"/>
    <property type="match status" value="1"/>
</dbReference>
<dbReference type="Gene3D" id="1.10.10.60">
    <property type="entry name" value="Homeodomain-like"/>
    <property type="match status" value="1"/>
</dbReference>
<dbReference type="InterPro" id="IPR036271">
    <property type="entry name" value="Tet_transcr_reg_TetR-rel_C_sf"/>
</dbReference>
<dbReference type="InterPro" id="IPR009057">
    <property type="entry name" value="Homeodomain-like_sf"/>
</dbReference>
<organism evidence="4 5">
    <name type="scientific">Rufibacter immobilis</name>
    <dbReference type="NCBI Taxonomy" id="1348778"/>
    <lineage>
        <taxon>Bacteria</taxon>
        <taxon>Pseudomonadati</taxon>
        <taxon>Bacteroidota</taxon>
        <taxon>Cytophagia</taxon>
        <taxon>Cytophagales</taxon>
        <taxon>Hymenobacteraceae</taxon>
        <taxon>Rufibacter</taxon>
    </lineage>
</organism>
<evidence type="ECO:0000313" key="4">
    <source>
        <dbReference type="EMBL" id="RNI27791.1"/>
    </source>
</evidence>
<dbReference type="Proteomes" id="UP000271010">
    <property type="component" value="Unassembled WGS sequence"/>
</dbReference>
<dbReference type="EMBL" id="RJJE01000017">
    <property type="protein sequence ID" value="RNI27791.1"/>
    <property type="molecule type" value="Genomic_DNA"/>
</dbReference>
<evidence type="ECO:0000256" key="2">
    <source>
        <dbReference type="PROSITE-ProRule" id="PRU00335"/>
    </source>
</evidence>
<dbReference type="Gene3D" id="1.10.357.10">
    <property type="entry name" value="Tetracycline Repressor, domain 2"/>
    <property type="match status" value="1"/>
</dbReference>
<accession>A0A3M9MQM0</accession>
<sequence length="196" mass="22386">MAKKKKDIRREFIIEEAAKLFKEKGFGGTSMRDLAEQVGMDAATMYHYISSKDEILKTICFDIAHTYITQLTEIEQAQQPITQKLKALIGLHIRLMTTKGPAVSVANNDWKFLSPEPLQEFKNLRSRYEKKLASFIEQGVQAGELQEVNASVALFTLLSAVRWVELWWKPNRGVSPEELENTILTILFNGLEKEKP</sequence>
<dbReference type="Pfam" id="PF00440">
    <property type="entry name" value="TetR_N"/>
    <property type="match status" value="1"/>
</dbReference>
<dbReference type="InterPro" id="IPR001647">
    <property type="entry name" value="HTH_TetR"/>
</dbReference>
<dbReference type="Pfam" id="PF17932">
    <property type="entry name" value="TetR_C_24"/>
    <property type="match status" value="1"/>
</dbReference>